<evidence type="ECO:0000256" key="1">
    <source>
        <dbReference type="SAM" id="MobiDB-lite"/>
    </source>
</evidence>
<sequence length="321" mass="36188">MFKFSNLDNIGCKTIKEEKSEELPCEKYPIISNGRRFKKDSRKWLHKSTNKNEPDEGLDTTGKPFEAIVERNDSDDSCNGTNNRKSVSFLKSFLEMDYPKDTLTKPIKSCIRNVEENAHGPEMFRRKNKRRLVSPSNGKQQIVRFNDSVEYKLRHFIQMSHSFRTVPQSEISSCPSTNGDSNGGGSNFSDAEYTGTNTITNLAWNSEDNSIWRQGKCVSSDGSTTPTASASSSPPCIPIKRLKTHEIITEYNDISRSSWDSTPSVHDSLSDLDITPCGSPWASLSLEDSILLNCSVESSREKDSSSKTRVYKIYIKYVNVF</sequence>
<dbReference type="AlphaFoldDB" id="A0A8B6H2Y2"/>
<feature type="region of interest" description="Disordered" evidence="1">
    <location>
        <begin position="167"/>
        <end position="190"/>
    </location>
</feature>
<keyword evidence="3" id="KW-1185">Reference proteome</keyword>
<accession>A0A8B6H2Y2</accession>
<dbReference type="OrthoDB" id="6113194at2759"/>
<proteinExistence type="predicted"/>
<organism evidence="2 3">
    <name type="scientific">Mytilus galloprovincialis</name>
    <name type="common">Mediterranean mussel</name>
    <dbReference type="NCBI Taxonomy" id="29158"/>
    <lineage>
        <taxon>Eukaryota</taxon>
        <taxon>Metazoa</taxon>
        <taxon>Spiralia</taxon>
        <taxon>Lophotrochozoa</taxon>
        <taxon>Mollusca</taxon>
        <taxon>Bivalvia</taxon>
        <taxon>Autobranchia</taxon>
        <taxon>Pteriomorphia</taxon>
        <taxon>Mytilida</taxon>
        <taxon>Mytiloidea</taxon>
        <taxon>Mytilidae</taxon>
        <taxon>Mytilinae</taxon>
        <taxon>Mytilus</taxon>
    </lineage>
</organism>
<evidence type="ECO:0000313" key="3">
    <source>
        <dbReference type="Proteomes" id="UP000596742"/>
    </source>
</evidence>
<comment type="caution">
    <text evidence="2">The sequence shown here is derived from an EMBL/GenBank/DDBJ whole genome shotgun (WGS) entry which is preliminary data.</text>
</comment>
<name>A0A8B6H2Y2_MYTGA</name>
<gene>
    <name evidence="2" type="ORF">MGAL_10B090872</name>
</gene>
<evidence type="ECO:0000313" key="2">
    <source>
        <dbReference type="EMBL" id="VDI73017.1"/>
    </source>
</evidence>
<protein>
    <submittedName>
        <fullName evidence="2">Uncharacterized protein</fullName>
    </submittedName>
</protein>
<reference evidence="2" key="1">
    <citation type="submission" date="2018-11" db="EMBL/GenBank/DDBJ databases">
        <authorList>
            <person name="Alioto T."/>
            <person name="Alioto T."/>
        </authorList>
    </citation>
    <scope>NUCLEOTIDE SEQUENCE</scope>
</reference>
<feature type="compositionally biased region" description="Low complexity" evidence="1">
    <location>
        <begin position="223"/>
        <end position="234"/>
    </location>
</feature>
<dbReference type="EMBL" id="UYJE01009394">
    <property type="protein sequence ID" value="VDI73017.1"/>
    <property type="molecule type" value="Genomic_DNA"/>
</dbReference>
<feature type="region of interest" description="Disordered" evidence="1">
    <location>
        <begin position="215"/>
        <end position="235"/>
    </location>
</feature>
<dbReference type="Proteomes" id="UP000596742">
    <property type="component" value="Unassembled WGS sequence"/>
</dbReference>